<dbReference type="Proteomes" id="UP000053095">
    <property type="component" value="Unassembled WGS sequence"/>
</dbReference>
<accession>A0A0B8N4B7</accession>
<feature type="compositionally biased region" description="Basic and acidic residues" evidence="1">
    <location>
        <begin position="35"/>
        <end position="49"/>
    </location>
</feature>
<organism evidence="2 3">
    <name type="scientific">Talaromyces pinophilus</name>
    <name type="common">Penicillium pinophilum</name>
    <dbReference type="NCBI Taxonomy" id="128442"/>
    <lineage>
        <taxon>Eukaryota</taxon>
        <taxon>Fungi</taxon>
        <taxon>Dikarya</taxon>
        <taxon>Ascomycota</taxon>
        <taxon>Pezizomycotina</taxon>
        <taxon>Eurotiomycetes</taxon>
        <taxon>Eurotiomycetidae</taxon>
        <taxon>Eurotiales</taxon>
        <taxon>Trichocomaceae</taxon>
        <taxon>Talaromyces</taxon>
        <taxon>Talaromyces sect. Talaromyces</taxon>
    </lineage>
</organism>
<feature type="compositionally biased region" description="Low complexity" evidence="1">
    <location>
        <begin position="1"/>
        <end position="18"/>
    </location>
</feature>
<protein>
    <submittedName>
        <fullName evidence="2">Serine-rich protein</fullName>
    </submittedName>
</protein>
<feature type="compositionally biased region" description="Basic and acidic residues" evidence="1">
    <location>
        <begin position="227"/>
        <end position="238"/>
    </location>
</feature>
<evidence type="ECO:0000313" key="2">
    <source>
        <dbReference type="EMBL" id="GAM33676.1"/>
    </source>
</evidence>
<evidence type="ECO:0000313" key="3">
    <source>
        <dbReference type="Proteomes" id="UP000053095"/>
    </source>
</evidence>
<name>A0A0B8N4B7_TALPI</name>
<feature type="compositionally biased region" description="Basic residues" evidence="1">
    <location>
        <begin position="268"/>
        <end position="279"/>
    </location>
</feature>
<keyword evidence="3" id="KW-1185">Reference proteome</keyword>
<proteinExistence type="predicted"/>
<feature type="compositionally biased region" description="Polar residues" evidence="1">
    <location>
        <begin position="176"/>
        <end position="190"/>
    </location>
</feature>
<feature type="compositionally biased region" description="Polar residues" evidence="1">
    <location>
        <begin position="147"/>
        <end position="162"/>
    </location>
</feature>
<sequence>MTDSSASSPNSSESPLNEQHSRSLDARSTAPAQDYQERSFRDRVAREVGIKSMKSTSDALPRGKGPQLQPTPIPSTPVSRRLTQSELSPASPSVRRRLFSSPAIPLEFPDENRPPGCLGLGITGSPSAPRTRTRDRKGIVAGKEAQTKQSVSLINENKNPTLISDAKKSDRKKFSLTGNEKSPTTPNAEKTNGEKRKRKANQKRVRRKNQKKRMKIKLQMQRMRTGKKMELKEDRNENNKLQFKSSYGPEPHIFTATTANTIAEQKPIARKKSGGKKTKSAQGRLRNKIQQ</sequence>
<dbReference type="EMBL" id="DF933807">
    <property type="protein sequence ID" value="GAM33676.1"/>
    <property type="molecule type" value="Genomic_DNA"/>
</dbReference>
<gene>
    <name evidence="2" type="ORF">TCE0_011r00755</name>
</gene>
<feature type="region of interest" description="Disordered" evidence="1">
    <location>
        <begin position="1"/>
        <end position="291"/>
    </location>
</feature>
<feature type="compositionally biased region" description="Polar residues" evidence="1">
    <location>
        <begin position="76"/>
        <end position="91"/>
    </location>
</feature>
<dbReference type="AlphaFoldDB" id="A0A0B8N4B7"/>
<feature type="compositionally biased region" description="Basic residues" evidence="1">
    <location>
        <begin position="195"/>
        <end position="216"/>
    </location>
</feature>
<reference evidence="3" key="1">
    <citation type="journal article" date="2015" name="Genome Announc.">
        <title>Draft genome sequence of Talaromyces cellulolyticus strain Y-94, a source of lignocellulosic biomass-degrading enzymes.</title>
        <authorList>
            <person name="Fujii T."/>
            <person name="Koike H."/>
            <person name="Sawayama S."/>
            <person name="Yano S."/>
            <person name="Inoue H."/>
        </authorList>
    </citation>
    <scope>NUCLEOTIDE SEQUENCE [LARGE SCALE GENOMIC DNA]</scope>
    <source>
        <strain evidence="3">Y-94</strain>
    </source>
</reference>
<evidence type="ECO:0000256" key="1">
    <source>
        <dbReference type="SAM" id="MobiDB-lite"/>
    </source>
</evidence>